<dbReference type="Proteomes" id="UP000238589">
    <property type="component" value="Unassembled WGS sequence"/>
</dbReference>
<dbReference type="Pfam" id="PF13730">
    <property type="entry name" value="HTH_36"/>
    <property type="match status" value="1"/>
</dbReference>
<comment type="caution">
    <text evidence="1">The sequence shown here is derived from an EMBL/GenBank/DDBJ whole genome shotgun (WGS) entry which is preliminary data.</text>
</comment>
<dbReference type="EMBL" id="PVLQ01000042">
    <property type="protein sequence ID" value="PRD64862.1"/>
    <property type="molecule type" value="Genomic_DNA"/>
</dbReference>
<proteinExistence type="predicted"/>
<name>A0A2S9K3B6_9BURK</name>
<evidence type="ECO:0008006" key="3">
    <source>
        <dbReference type="Google" id="ProtNLM"/>
    </source>
</evidence>
<evidence type="ECO:0000313" key="2">
    <source>
        <dbReference type="Proteomes" id="UP000238589"/>
    </source>
</evidence>
<dbReference type="OrthoDB" id="7351634at2"/>
<gene>
    <name evidence="1" type="ORF">C6P64_12160</name>
</gene>
<dbReference type="InterPro" id="IPR036388">
    <property type="entry name" value="WH-like_DNA-bd_sf"/>
</dbReference>
<protein>
    <recommendedName>
        <fullName evidence="3">Helix-turn-helix domain-containing protein</fullName>
    </recommendedName>
</protein>
<dbReference type="AlphaFoldDB" id="A0A2S9K3B6"/>
<sequence length="388" mass="39667">MKALNTGLQRESLRALVASADVRLPAGPKLALIAIARCHDDRTRRSTCSLKTIAALSGVSEKQAGRNIEALVALGLIARLPRAGRSTSYVIDLVALAQARNCRPSVAATPDMGDIDPGHLDALPRTFEPSTPDTHVPRTEGVLVCTEEGTGTRAEPAPVQAAPSLPVSEQPQAESPALAATADAQVLTTKAPAVDRAVAIAPDTLAAVNAQRVANGKAAFKRAELLDLGREATLAGIAPQAAAEWILARPGRNFFRADFASAASLTTPAVAPAGPVELSDAGRAAMALRARYEAGLVLPQSAGPITAPARPARPVAALQTVTLRSQAPTAVGGSIGTGWARKAADRFVAGEAVSRATIVNAAAALGLSLADLKAQRSAHLATLATVAA</sequence>
<reference evidence="1 2" key="1">
    <citation type="submission" date="2018-03" db="EMBL/GenBank/DDBJ databases">
        <title>Comparative genomics illustrates the genes involved in a hyperalkaliphilic mechanisms of Serpentinomonas isolated from highly-alkaline calcium-rich serpentinized springs.</title>
        <authorList>
            <person name="Suzuki S."/>
            <person name="Ishii S."/>
            <person name="Walworth N."/>
            <person name="Bird L."/>
            <person name="Kuenen J.G."/>
            <person name="Nealson K.H."/>
        </authorList>
    </citation>
    <scope>NUCLEOTIDE SEQUENCE [LARGE SCALE GENOMIC DNA]</scope>
    <source>
        <strain evidence="1 2">P1</strain>
    </source>
</reference>
<organism evidence="1 2">
    <name type="scientific">Malikia granosa</name>
    <dbReference type="NCBI Taxonomy" id="263067"/>
    <lineage>
        <taxon>Bacteria</taxon>
        <taxon>Pseudomonadati</taxon>
        <taxon>Pseudomonadota</taxon>
        <taxon>Betaproteobacteria</taxon>
        <taxon>Burkholderiales</taxon>
        <taxon>Comamonadaceae</taxon>
        <taxon>Malikia</taxon>
    </lineage>
</organism>
<keyword evidence="2" id="KW-1185">Reference proteome</keyword>
<accession>A0A2S9K3B6</accession>
<evidence type="ECO:0000313" key="1">
    <source>
        <dbReference type="EMBL" id="PRD64862.1"/>
    </source>
</evidence>
<dbReference type="Gene3D" id="1.10.10.10">
    <property type="entry name" value="Winged helix-like DNA-binding domain superfamily/Winged helix DNA-binding domain"/>
    <property type="match status" value="1"/>
</dbReference>
<dbReference type="RefSeq" id="WP_105748839.1">
    <property type="nucleotide sequence ID" value="NZ_PVLQ01000042.1"/>
</dbReference>